<feature type="region of interest" description="Disordered" evidence="3">
    <location>
        <begin position="157"/>
        <end position="176"/>
    </location>
</feature>
<name>A0AAE6NWX6_PARPN</name>
<keyword evidence="2" id="KW-0046">Antibiotic resistance</keyword>
<dbReference type="AlphaFoldDB" id="A0AAE6NWX6"/>
<dbReference type="PANTHER" id="PTHR31438">
    <property type="entry name" value="LYSINE N-ACYLTRANSFERASE C17G9.06C-RELATED"/>
    <property type="match status" value="1"/>
</dbReference>
<evidence type="ECO:0000256" key="3">
    <source>
        <dbReference type="SAM" id="MobiDB-lite"/>
    </source>
</evidence>
<dbReference type="GO" id="GO:0019290">
    <property type="term" value="P:siderophore biosynthetic process"/>
    <property type="evidence" value="ECO:0007669"/>
    <property type="project" value="InterPro"/>
</dbReference>
<dbReference type="GO" id="GO:0016410">
    <property type="term" value="F:N-acyltransferase activity"/>
    <property type="evidence" value="ECO:0007669"/>
    <property type="project" value="TreeGrafter"/>
</dbReference>
<dbReference type="KEGG" id="ppan:ESD82_17395"/>
<gene>
    <name evidence="5" type="ORF">ESD82_17395</name>
</gene>
<accession>A0AAE6NWX6</accession>
<dbReference type="GO" id="GO:0046677">
    <property type="term" value="P:response to antibiotic"/>
    <property type="evidence" value="ECO:0007669"/>
    <property type="project" value="UniProtKB-KW"/>
</dbReference>
<dbReference type="InterPro" id="IPR016181">
    <property type="entry name" value="Acyl_CoA_acyltransferase"/>
</dbReference>
<dbReference type="EMBL" id="CP044426">
    <property type="protein sequence ID" value="QFG37855.1"/>
    <property type="molecule type" value="Genomic_DNA"/>
</dbReference>
<evidence type="ECO:0000256" key="2">
    <source>
        <dbReference type="ARBA" id="ARBA00023251"/>
    </source>
</evidence>
<dbReference type="SUPFAM" id="SSF55729">
    <property type="entry name" value="Acyl-CoA N-acyltransferases (Nat)"/>
    <property type="match status" value="1"/>
</dbReference>
<dbReference type="PANTHER" id="PTHR31438:SF1">
    <property type="entry name" value="LYSINE N-ACYLTRANSFERASE C17G9.06C-RELATED"/>
    <property type="match status" value="1"/>
</dbReference>
<dbReference type="Proteomes" id="UP000326453">
    <property type="component" value="Chromosome 1"/>
</dbReference>
<comment type="pathway">
    <text evidence="1">Siderophore biosynthesis.</text>
</comment>
<evidence type="ECO:0000259" key="4">
    <source>
        <dbReference type="PROSITE" id="PS51186"/>
    </source>
</evidence>
<protein>
    <submittedName>
        <fullName evidence="5">GNAT family N-acetyltransferase</fullName>
    </submittedName>
</protein>
<evidence type="ECO:0000256" key="1">
    <source>
        <dbReference type="ARBA" id="ARBA00004924"/>
    </source>
</evidence>
<evidence type="ECO:0000313" key="6">
    <source>
        <dbReference type="Proteomes" id="UP000326453"/>
    </source>
</evidence>
<feature type="domain" description="N-acetyltransferase" evidence="4">
    <location>
        <begin position="22"/>
        <end position="176"/>
    </location>
</feature>
<dbReference type="InterPro" id="IPR000182">
    <property type="entry name" value="GNAT_dom"/>
</dbReference>
<organism evidence="5 6">
    <name type="scientific">Paracoccus pantotrophus</name>
    <name type="common">Thiosphaera pantotropha</name>
    <dbReference type="NCBI Taxonomy" id="82367"/>
    <lineage>
        <taxon>Bacteria</taxon>
        <taxon>Pseudomonadati</taxon>
        <taxon>Pseudomonadota</taxon>
        <taxon>Alphaproteobacteria</taxon>
        <taxon>Rhodobacterales</taxon>
        <taxon>Paracoccaceae</taxon>
        <taxon>Paracoccus</taxon>
    </lineage>
</organism>
<evidence type="ECO:0000313" key="5">
    <source>
        <dbReference type="EMBL" id="QFG37855.1"/>
    </source>
</evidence>
<proteinExistence type="predicted"/>
<reference evidence="5 6" key="1">
    <citation type="submission" date="2019-01" db="EMBL/GenBank/DDBJ databases">
        <title>Complete Genome Sequence and Annotation of the Paracoccus pantotrophus type strain DSM 2944.</title>
        <authorList>
            <person name="Bockwoldt J.A."/>
            <person name="Zimmermann M."/>
            <person name="Tiso T."/>
            <person name="Blank L.M."/>
        </authorList>
    </citation>
    <scope>NUCLEOTIDE SEQUENCE [LARGE SCALE GENOMIC DNA]</scope>
    <source>
        <strain evidence="5 6">DSM 2944</strain>
    </source>
</reference>
<sequence length="176" mass="19683">MRRSPRRSSGWTGRPEGSMDRFGFRPVTRADLPMLADWLRQPEVARWWRGAEKELAGIEEDLDEPAMRQWLALMDGAPIAYAQFYPAHHWGAPHFAGLPAEALAIDCFSGPGGFGHGGLWLRALADTLLAEAPVLVIDPEPDNLRAIRAYEKAGFRGEELRPSEDGTPARIMTRHR</sequence>
<dbReference type="InterPro" id="IPR019432">
    <property type="entry name" value="Acyltransferase_MbtK/IucB-like"/>
</dbReference>
<dbReference type="Pfam" id="PF13523">
    <property type="entry name" value="Acetyltransf_8"/>
    <property type="match status" value="1"/>
</dbReference>
<dbReference type="PROSITE" id="PS51186">
    <property type="entry name" value="GNAT"/>
    <property type="match status" value="1"/>
</dbReference>
<dbReference type="SMART" id="SM01006">
    <property type="entry name" value="AlcB"/>
    <property type="match status" value="1"/>
</dbReference>
<dbReference type="Gene3D" id="3.40.630.30">
    <property type="match status" value="1"/>
</dbReference>